<organism evidence="1 2">
    <name type="scientific">Paenibacillus thiaminolyticus</name>
    <name type="common">Bacillus thiaminolyticus</name>
    <dbReference type="NCBI Taxonomy" id="49283"/>
    <lineage>
        <taxon>Bacteria</taxon>
        <taxon>Bacillati</taxon>
        <taxon>Bacillota</taxon>
        <taxon>Bacilli</taxon>
        <taxon>Bacillales</taxon>
        <taxon>Paenibacillaceae</taxon>
        <taxon>Paenibacillus</taxon>
    </lineage>
</organism>
<accession>A0ABT4FWU3</accession>
<dbReference type="GeneID" id="77000172"/>
<name>A0ABT4FWU3_PANTH</name>
<dbReference type="Proteomes" id="UP001209276">
    <property type="component" value="Unassembled WGS sequence"/>
</dbReference>
<reference evidence="1 2" key="1">
    <citation type="submission" date="2022-05" db="EMBL/GenBank/DDBJ databases">
        <title>Genome Sequencing of Bee-Associated Microbes.</title>
        <authorList>
            <person name="Dunlap C."/>
        </authorList>
    </citation>
    <scope>NUCLEOTIDE SEQUENCE [LARGE SCALE GENOMIC DNA]</scope>
    <source>
        <strain evidence="1 2">NRRL B-14613</strain>
    </source>
</reference>
<comment type="caution">
    <text evidence="1">The sequence shown here is derived from an EMBL/GenBank/DDBJ whole genome shotgun (WGS) entry which is preliminary data.</text>
</comment>
<protein>
    <submittedName>
        <fullName evidence="1">Uncharacterized protein</fullName>
    </submittedName>
</protein>
<gene>
    <name evidence="1" type="ORF">M5W83_15925</name>
</gene>
<keyword evidence="2" id="KW-1185">Reference proteome</keyword>
<evidence type="ECO:0000313" key="1">
    <source>
        <dbReference type="EMBL" id="MCY9608634.1"/>
    </source>
</evidence>
<proteinExistence type="predicted"/>
<dbReference type="RefSeq" id="WP_244194136.1">
    <property type="nucleotide sequence ID" value="NZ_CABMNB010000022.1"/>
</dbReference>
<evidence type="ECO:0000313" key="2">
    <source>
        <dbReference type="Proteomes" id="UP001209276"/>
    </source>
</evidence>
<dbReference type="EMBL" id="JAMDMM010000029">
    <property type="protein sequence ID" value="MCY9608634.1"/>
    <property type="molecule type" value="Genomic_DNA"/>
</dbReference>
<sequence length="53" mass="6248">MLKDIKPIMFQKSIQDLGISRRRIKELFGDIKTYRSTRVISMSQSLPMIYVIT</sequence>